<accession>A0ABW1L7M9</accession>
<evidence type="ECO:0008006" key="3">
    <source>
        <dbReference type="Google" id="ProtNLM"/>
    </source>
</evidence>
<sequence length="146" mass="16298">MIPSIKQNRMKSGLLLASLLVFMVFFLFNESIFTKQPNTTSQSQDTATQEQSLKKALEKMAGVGEVELFFYTGTNEPLQTVSEKPSFALFDQKTDDQTKIQSVLVVAKGADQAQTRLKLIKYLSAVLILPEHRIVVVPMDEKGVSK</sequence>
<keyword evidence="2" id="KW-1185">Reference proteome</keyword>
<organism evidence="1 2">
    <name type="scientific">Paenisporosarcina macmurdoensis</name>
    <dbReference type="NCBI Taxonomy" id="212659"/>
    <lineage>
        <taxon>Bacteria</taxon>
        <taxon>Bacillati</taxon>
        <taxon>Bacillota</taxon>
        <taxon>Bacilli</taxon>
        <taxon>Bacillales</taxon>
        <taxon>Caryophanaceae</taxon>
        <taxon>Paenisporosarcina</taxon>
    </lineage>
</organism>
<dbReference type="RefSeq" id="WP_377734116.1">
    <property type="nucleotide sequence ID" value="NZ_JBHSRI010000018.1"/>
</dbReference>
<dbReference type="EMBL" id="JBHSRI010000018">
    <property type="protein sequence ID" value="MFC6039916.1"/>
    <property type="molecule type" value="Genomic_DNA"/>
</dbReference>
<evidence type="ECO:0000313" key="1">
    <source>
        <dbReference type="EMBL" id="MFC6039916.1"/>
    </source>
</evidence>
<name>A0ABW1L7M9_9BACL</name>
<protein>
    <recommendedName>
        <fullName evidence="3">Stage III sporulation protein AG</fullName>
    </recommendedName>
</protein>
<dbReference type="Proteomes" id="UP001596170">
    <property type="component" value="Unassembled WGS sequence"/>
</dbReference>
<gene>
    <name evidence="1" type="ORF">ACFPYN_10835</name>
</gene>
<comment type="caution">
    <text evidence="1">The sequence shown here is derived from an EMBL/GenBank/DDBJ whole genome shotgun (WGS) entry which is preliminary data.</text>
</comment>
<proteinExistence type="predicted"/>
<reference evidence="2" key="1">
    <citation type="journal article" date="2019" name="Int. J. Syst. Evol. Microbiol.">
        <title>The Global Catalogue of Microorganisms (GCM) 10K type strain sequencing project: providing services to taxonomists for standard genome sequencing and annotation.</title>
        <authorList>
            <consortium name="The Broad Institute Genomics Platform"/>
            <consortium name="The Broad Institute Genome Sequencing Center for Infectious Disease"/>
            <person name="Wu L."/>
            <person name="Ma J."/>
        </authorList>
    </citation>
    <scope>NUCLEOTIDE SEQUENCE [LARGE SCALE GENOMIC DNA]</scope>
    <source>
        <strain evidence="2">CCUG 54527</strain>
    </source>
</reference>
<evidence type="ECO:0000313" key="2">
    <source>
        <dbReference type="Proteomes" id="UP001596170"/>
    </source>
</evidence>